<feature type="chain" id="PRO_5040440362" description="Oxidoreductase" evidence="1">
    <location>
        <begin position="18"/>
        <end position="359"/>
    </location>
</feature>
<dbReference type="AlphaFoldDB" id="A0A9P9WTS7"/>
<keyword evidence="1" id="KW-0732">Signal</keyword>
<accession>A0A9P9WTS7</accession>
<keyword evidence="3" id="KW-1185">Reference proteome</keyword>
<dbReference type="EMBL" id="JAFIMR010000005">
    <property type="protein sequence ID" value="KAI1879030.1"/>
    <property type="molecule type" value="Genomic_DNA"/>
</dbReference>
<evidence type="ECO:0000256" key="1">
    <source>
        <dbReference type="SAM" id="SignalP"/>
    </source>
</evidence>
<dbReference type="CDD" id="cd15482">
    <property type="entry name" value="Sialidase_non-viral"/>
    <property type="match status" value="1"/>
</dbReference>
<sequence length="359" mass="37395">MARFNSLLLALSVGCLATSLPPHLRGAENTQLGSSSPAWRLTPTGSQQRFRGLAPVSGDVVWIAGTNGTVLKTVDAGRTWESVGPALGLEDVELQFRDVEAWSADSAIILSIGEGNASRIYGTKDGGKSWSLSFTNNDSAAFYDCLAFETPEHGLAMSDPVDGRYRLIETVNGGSSWSIVDPRGMPSALDGEAGFAASGTCLSTAAGRWYLASGGTSAARIYRSADGHKWDVANSSIAGGSAAGVFSVAFKDAHRGLAVGGDYETPNKTESISAWSIDGGVTWQPSDRFPGGYRSGASWVPGFCGGAIAVGPTGSDLTIDGGKTWHAFDNGSFDSIECVGRHVCWAAGELGRVGRLTLD</sequence>
<proteinExistence type="predicted"/>
<evidence type="ECO:0000313" key="3">
    <source>
        <dbReference type="Proteomes" id="UP000829685"/>
    </source>
</evidence>
<dbReference type="PROSITE" id="PS51257">
    <property type="entry name" value="PROKAR_LIPOPROTEIN"/>
    <property type="match status" value="1"/>
</dbReference>
<dbReference type="Gene3D" id="2.130.10.10">
    <property type="entry name" value="YVTN repeat-like/Quinoprotein amine dehydrogenase"/>
    <property type="match status" value="1"/>
</dbReference>
<dbReference type="InterPro" id="IPR015943">
    <property type="entry name" value="WD40/YVTN_repeat-like_dom_sf"/>
</dbReference>
<name>A0A9P9WTS7_9PEZI</name>
<dbReference type="InterPro" id="IPR036278">
    <property type="entry name" value="Sialidase_sf"/>
</dbReference>
<organism evidence="2 3">
    <name type="scientific">Neoarthrinium moseri</name>
    <dbReference type="NCBI Taxonomy" id="1658444"/>
    <lineage>
        <taxon>Eukaryota</taxon>
        <taxon>Fungi</taxon>
        <taxon>Dikarya</taxon>
        <taxon>Ascomycota</taxon>
        <taxon>Pezizomycotina</taxon>
        <taxon>Sordariomycetes</taxon>
        <taxon>Xylariomycetidae</taxon>
        <taxon>Amphisphaeriales</taxon>
        <taxon>Apiosporaceae</taxon>
        <taxon>Neoarthrinium</taxon>
    </lineage>
</organism>
<protein>
    <recommendedName>
        <fullName evidence="4">Oxidoreductase</fullName>
    </recommendedName>
</protein>
<evidence type="ECO:0000313" key="2">
    <source>
        <dbReference type="EMBL" id="KAI1879030.1"/>
    </source>
</evidence>
<comment type="caution">
    <text evidence="2">The sequence shown here is derived from an EMBL/GenBank/DDBJ whole genome shotgun (WGS) entry which is preliminary data.</text>
</comment>
<evidence type="ECO:0008006" key="4">
    <source>
        <dbReference type="Google" id="ProtNLM"/>
    </source>
</evidence>
<dbReference type="PANTHER" id="PTHR47199">
    <property type="entry name" value="PHOTOSYSTEM II STABILITY/ASSEMBLY FACTOR HCF136, CHLOROPLASTIC"/>
    <property type="match status" value="1"/>
</dbReference>
<feature type="signal peptide" evidence="1">
    <location>
        <begin position="1"/>
        <end position="17"/>
    </location>
</feature>
<dbReference type="PANTHER" id="PTHR47199:SF2">
    <property type="entry name" value="PHOTOSYSTEM II STABILITY_ASSEMBLY FACTOR HCF136, CHLOROPLASTIC"/>
    <property type="match status" value="1"/>
</dbReference>
<dbReference type="SUPFAM" id="SSF50939">
    <property type="entry name" value="Sialidases"/>
    <property type="match status" value="1"/>
</dbReference>
<gene>
    <name evidence="2" type="ORF">JX265_003207</name>
</gene>
<reference evidence="2" key="1">
    <citation type="submission" date="2021-03" db="EMBL/GenBank/DDBJ databases">
        <title>Revisited historic fungal species revealed as producer of novel bioactive compounds through whole genome sequencing and comparative genomics.</title>
        <authorList>
            <person name="Vignolle G.A."/>
            <person name="Hochenegger N."/>
            <person name="Mach R.L."/>
            <person name="Mach-Aigner A.R."/>
            <person name="Javad Rahimi M."/>
            <person name="Salim K.A."/>
            <person name="Chan C.M."/>
            <person name="Lim L.B.L."/>
            <person name="Cai F."/>
            <person name="Druzhinina I.S."/>
            <person name="U'Ren J.M."/>
            <person name="Derntl C."/>
        </authorList>
    </citation>
    <scope>NUCLEOTIDE SEQUENCE</scope>
    <source>
        <strain evidence="2">TUCIM 5799</strain>
    </source>
</reference>
<dbReference type="Proteomes" id="UP000829685">
    <property type="component" value="Unassembled WGS sequence"/>
</dbReference>